<sequence length="85" mass="9123">MASLRPKPKPTITSRGKEVGQGYDLQHMIKNHTADSGSQERQEPLADGQHHDDDDEVVNVPNAGDQSPAKLTDSVKDGVSVICSS</sequence>
<dbReference type="EMBL" id="CM000361">
    <property type="protein sequence ID" value="EDX04827.1"/>
    <property type="molecule type" value="Genomic_DNA"/>
</dbReference>
<dbReference type="OMA" id="KEVGQGY"/>
<evidence type="ECO:0000313" key="2">
    <source>
        <dbReference type="EMBL" id="EDX04827.1"/>
    </source>
</evidence>
<dbReference type="Proteomes" id="UP000000304">
    <property type="component" value="Chromosome 2L"/>
</dbReference>
<feature type="compositionally biased region" description="Basic and acidic residues" evidence="1">
    <location>
        <begin position="38"/>
        <end position="52"/>
    </location>
</feature>
<dbReference type="AlphaFoldDB" id="B4Q477"/>
<evidence type="ECO:0000256" key="1">
    <source>
        <dbReference type="SAM" id="MobiDB-lite"/>
    </source>
</evidence>
<feature type="region of interest" description="Disordered" evidence="1">
    <location>
        <begin position="1"/>
        <end position="20"/>
    </location>
</feature>
<organism evidence="2 3">
    <name type="scientific">Drosophila simulans</name>
    <name type="common">Fruit fly</name>
    <dbReference type="NCBI Taxonomy" id="7240"/>
    <lineage>
        <taxon>Eukaryota</taxon>
        <taxon>Metazoa</taxon>
        <taxon>Ecdysozoa</taxon>
        <taxon>Arthropoda</taxon>
        <taxon>Hexapoda</taxon>
        <taxon>Insecta</taxon>
        <taxon>Pterygota</taxon>
        <taxon>Neoptera</taxon>
        <taxon>Endopterygota</taxon>
        <taxon>Diptera</taxon>
        <taxon>Brachycera</taxon>
        <taxon>Muscomorpha</taxon>
        <taxon>Ephydroidea</taxon>
        <taxon>Drosophilidae</taxon>
        <taxon>Drosophila</taxon>
        <taxon>Sophophora</taxon>
    </lineage>
</organism>
<dbReference type="HOGENOM" id="CLU_2515077_0_0_1"/>
<protein>
    <submittedName>
        <fullName evidence="2">GD22108</fullName>
    </submittedName>
</protein>
<gene>
    <name evidence="2" type="primary">Dsim\GD22108</name>
    <name evidence="2" type="ORF">Dsim_GD22108</name>
</gene>
<reference evidence="2 3" key="1">
    <citation type="journal article" date="2007" name="Nature">
        <title>Evolution of genes and genomes on the Drosophila phylogeny.</title>
        <authorList>
            <consortium name="Drosophila 12 Genomes Consortium"/>
            <person name="Clark A.G."/>
            <person name="Eisen M.B."/>
            <person name="Smith D.R."/>
            <person name="Bergman C.M."/>
            <person name="Oliver B."/>
            <person name="Markow T.A."/>
            <person name="Kaufman T.C."/>
            <person name="Kellis M."/>
            <person name="Gelbart W."/>
            <person name="Iyer V.N."/>
            <person name="Pollard D.A."/>
            <person name="Sackton T.B."/>
            <person name="Larracuente A.M."/>
            <person name="Singh N.D."/>
            <person name="Abad J.P."/>
            <person name="Abt D.N."/>
            <person name="Adryan B."/>
            <person name="Aguade M."/>
            <person name="Akashi H."/>
            <person name="Anderson W.W."/>
            <person name="Aquadro C.F."/>
            <person name="Ardell D.H."/>
            <person name="Arguello R."/>
            <person name="Artieri C.G."/>
            <person name="Barbash D.A."/>
            <person name="Barker D."/>
            <person name="Barsanti P."/>
            <person name="Batterham P."/>
            <person name="Batzoglou S."/>
            <person name="Begun D."/>
            <person name="Bhutkar A."/>
            <person name="Blanco E."/>
            <person name="Bosak S.A."/>
            <person name="Bradley R.K."/>
            <person name="Brand A.D."/>
            <person name="Brent M.R."/>
            <person name="Brooks A.N."/>
            <person name="Brown R.H."/>
            <person name="Butlin R.K."/>
            <person name="Caggese C."/>
            <person name="Calvi B.R."/>
            <person name="Bernardo de Carvalho A."/>
            <person name="Caspi A."/>
            <person name="Castrezana S."/>
            <person name="Celniker S.E."/>
            <person name="Chang J.L."/>
            <person name="Chapple C."/>
            <person name="Chatterji S."/>
            <person name="Chinwalla A."/>
            <person name="Civetta A."/>
            <person name="Clifton S.W."/>
            <person name="Comeron J.M."/>
            <person name="Costello J.C."/>
            <person name="Coyne J.A."/>
            <person name="Daub J."/>
            <person name="David R.G."/>
            <person name="Delcher A.L."/>
            <person name="Delehaunty K."/>
            <person name="Do C.B."/>
            <person name="Ebling H."/>
            <person name="Edwards K."/>
            <person name="Eickbush T."/>
            <person name="Evans J.D."/>
            <person name="Filipski A."/>
            <person name="Findeiss S."/>
            <person name="Freyhult E."/>
            <person name="Fulton L."/>
            <person name="Fulton R."/>
            <person name="Garcia A.C."/>
            <person name="Gardiner A."/>
            <person name="Garfield D.A."/>
            <person name="Garvin B.E."/>
            <person name="Gibson G."/>
            <person name="Gilbert D."/>
            <person name="Gnerre S."/>
            <person name="Godfrey J."/>
            <person name="Good R."/>
            <person name="Gotea V."/>
            <person name="Gravely B."/>
            <person name="Greenberg A.J."/>
            <person name="Griffiths-Jones S."/>
            <person name="Gross S."/>
            <person name="Guigo R."/>
            <person name="Gustafson E.A."/>
            <person name="Haerty W."/>
            <person name="Hahn M.W."/>
            <person name="Halligan D.L."/>
            <person name="Halpern A.L."/>
            <person name="Halter G.M."/>
            <person name="Han M.V."/>
            <person name="Heger A."/>
            <person name="Hillier L."/>
            <person name="Hinrichs A.S."/>
            <person name="Holmes I."/>
            <person name="Hoskins R.A."/>
            <person name="Hubisz M.J."/>
            <person name="Hultmark D."/>
            <person name="Huntley M.A."/>
            <person name="Jaffe D.B."/>
            <person name="Jagadeeshan S."/>
            <person name="Jeck W.R."/>
            <person name="Johnson J."/>
            <person name="Jones C.D."/>
            <person name="Jordan W.C."/>
            <person name="Karpen G.H."/>
            <person name="Kataoka E."/>
            <person name="Keightley P.D."/>
            <person name="Kheradpour P."/>
            <person name="Kirkness E.F."/>
            <person name="Koerich L.B."/>
            <person name="Kristiansen K."/>
            <person name="Kudrna D."/>
            <person name="Kulathinal R.J."/>
            <person name="Kumar S."/>
            <person name="Kwok R."/>
            <person name="Lander E."/>
            <person name="Langley C.H."/>
            <person name="Lapoint R."/>
            <person name="Lazzaro B.P."/>
            <person name="Lee S.J."/>
            <person name="Levesque L."/>
            <person name="Li R."/>
            <person name="Lin C.F."/>
            <person name="Lin M.F."/>
            <person name="Lindblad-Toh K."/>
            <person name="Llopart A."/>
            <person name="Long M."/>
            <person name="Low L."/>
            <person name="Lozovsky E."/>
            <person name="Lu J."/>
            <person name="Luo M."/>
            <person name="Machado C.A."/>
            <person name="Makalowski W."/>
            <person name="Marzo M."/>
            <person name="Matsuda M."/>
            <person name="Matzkin L."/>
            <person name="McAllister B."/>
            <person name="McBride C.S."/>
            <person name="McKernan B."/>
            <person name="McKernan K."/>
            <person name="Mendez-Lago M."/>
            <person name="Minx P."/>
            <person name="Mollenhauer M.U."/>
            <person name="Montooth K."/>
            <person name="Mount S.M."/>
            <person name="Mu X."/>
            <person name="Myers E."/>
            <person name="Negre B."/>
            <person name="Newfeld S."/>
            <person name="Nielsen R."/>
            <person name="Noor M.A."/>
            <person name="O'Grady P."/>
            <person name="Pachter L."/>
            <person name="Papaceit M."/>
            <person name="Parisi M.J."/>
            <person name="Parisi M."/>
            <person name="Parts L."/>
            <person name="Pedersen J.S."/>
            <person name="Pesole G."/>
            <person name="Phillippy A.M."/>
            <person name="Ponting C.P."/>
            <person name="Pop M."/>
            <person name="Porcelli D."/>
            <person name="Powell J.R."/>
            <person name="Prohaska S."/>
            <person name="Pruitt K."/>
            <person name="Puig M."/>
            <person name="Quesneville H."/>
            <person name="Ram K.R."/>
            <person name="Rand D."/>
            <person name="Rasmussen M.D."/>
            <person name="Reed L.K."/>
            <person name="Reenan R."/>
            <person name="Reily A."/>
            <person name="Remington K.A."/>
            <person name="Rieger T.T."/>
            <person name="Ritchie M.G."/>
            <person name="Robin C."/>
            <person name="Rogers Y.H."/>
            <person name="Rohde C."/>
            <person name="Rozas J."/>
            <person name="Rubenfield M.J."/>
            <person name="Ruiz A."/>
            <person name="Russo S."/>
            <person name="Salzberg S.L."/>
            <person name="Sanchez-Gracia A."/>
            <person name="Saranga D.J."/>
            <person name="Sato H."/>
            <person name="Schaeffer S.W."/>
            <person name="Schatz M.C."/>
            <person name="Schlenke T."/>
            <person name="Schwartz R."/>
            <person name="Segarra C."/>
            <person name="Singh R.S."/>
            <person name="Sirot L."/>
            <person name="Sirota M."/>
            <person name="Sisneros N.B."/>
            <person name="Smith C.D."/>
            <person name="Smith T.F."/>
            <person name="Spieth J."/>
            <person name="Stage D.E."/>
            <person name="Stark A."/>
            <person name="Stephan W."/>
            <person name="Strausberg R.L."/>
            <person name="Strempel S."/>
            <person name="Sturgill D."/>
            <person name="Sutton G."/>
            <person name="Sutton G.G."/>
            <person name="Tao W."/>
            <person name="Teichmann S."/>
            <person name="Tobari Y.N."/>
            <person name="Tomimura Y."/>
            <person name="Tsolas J.M."/>
            <person name="Valente V.L."/>
            <person name="Venter E."/>
            <person name="Venter J.C."/>
            <person name="Vicario S."/>
            <person name="Vieira F.G."/>
            <person name="Vilella A.J."/>
            <person name="Villasante A."/>
            <person name="Walenz B."/>
            <person name="Wang J."/>
            <person name="Wasserman M."/>
            <person name="Watts T."/>
            <person name="Wilson D."/>
            <person name="Wilson R.K."/>
            <person name="Wing R.A."/>
            <person name="Wolfner M.F."/>
            <person name="Wong A."/>
            <person name="Wong G.K."/>
            <person name="Wu C.I."/>
            <person name="Wu G."/>
            <person name="Yamamoto D."/>
            <person name="Yang H.P."/>
            <person name="Yang S.P."/>
            <person name="Yorke J.A."/>
            <person name="Yoshida K."/>
            <person name="Zdobnov E."/>
            <person name="Zhang P."/>
            <person name="Zhang Y."/>
            <person name="Zimin A.V."/>
            <person name="Baldwin J."/>
            <person name="Abdouelleil A."/>
            <person name="Abdulkadir J."/>
            <person name="Abebe A."/>
            <person name="Abera B."/>
            <person name="Abreu J."/>
            <person name="Acer S.C."/>
            <person name="Aftuck L."/>
            <person name="Alexander A."/>
            <person name="An P."/>
            <person name="Anderson E."/>
            <person name="Anderson S."/>
            <person name="Arachi H."/>
            <person name="Azer M."/>
            <person name="Bachantsang P."/>
            <person name="Barry A."/>
            <person name="Bayul T."/>
            <person name="Berlin A."/>
            <person name="Bessette D."/>
            <person name="Bloom T."/>
            <person name="Blye J."/>
            <person name="Boguslavskiy L."/>
            <person name="Bonnet C."/>
            <person name="Boukhgalter B."/>
            <person name="Bourzgui I."/>
            <person name="Brown A."/>
            <person name="Cahill P."/>
            <person name="Channer S."/>
            <person name="Cheshatsang Y."/>
            <person name="Chuda L."/>
            <person name="Citroen M."/>
            <person name="Collymore A."/>
            <person name="Cooke P."/>
            <person name="Costello M."/>
            <person name="D'Aco K."/>
            <person name="Daza R."/>
            <person name="De Haan G."/>
            <person name="DeGray S."/>
            <person name="DeMaso C."/>
            <person name="Dhargay N."/>
            <person name="Dooley K."/>
            <person name="Dooley E."/>
            <person name="Doricent M."/>
            <person name="Dorje P."/>
            <person name="Dorjee K."/>
            <person name="Dupes A."/>
            <person name="Elong R."/>
            <person name="Falk J."/>
            <person name="Farina A."/>
            <person name="Faro S."/>
            <person name="Ferguson D."/>
            <person name="Fisher S."/>
            <person name="Foley C.D."/>
            <person name="Franke A."/>
            <person name="Friedrich D."/>
            <person name="Gadbois L."/>
            <person name="Gearin G."/>
            <person name="Gearin C.R."/>
            <person name="Giannoukos G."/>
            <person name="Goode T."/>
            <person name="Graham J."/>
            <person name="Grandbois E."/>
            <person name="Grewal S."/>
            <person name="Gyaltsen K."/>
            <person name="Hafez N."/>
            <person name="Hagos B."/>
            <person name="Hall J."/>
            <person name="Henson C."/>
            <person name="Hollinger A."/>
            <person name="Honan T."/>
            <person name="Huard M.D."/>
            <person name="Hughes L."/>
            <person name="Hurhula B."/>
            <person name="Husby M.E."/>
            <person name="Kamat A."/>
            <person name="Kanga B."/>
            <person name="Kashin S."/>
            <person name="Khazanovich D."/>
            <person name="Kisner P."/>
            <person name="Lance K."/>
            <person name="Lara M."/>
            <person name="Lee W."/>
            <person name="Lennon N."/>
            <person name="Letendre F."/>
            <person name="LeVine R."/>
            <person name="Lipovsky A."/>
            <person name="Liu X."/>
            <person name="Liu J."/>
            <person name="Liu S."/>
            <person name="Lokyitsang T."/>
            <person name="Lokyitsang Y."/>
            <person name="Lubonja R."/>
            <person name="Lui A."/>
            <person name="MacDonald P."/>
            <person name="Magnisalis V."/>
            <person name="Maru K."/>
            <person name="Matthews C."/>
            <person name="McCusker W."/>
            <person name="McDonough S."/>
            <person name="Mehta T."/>
            <person name="Meldrim J."/>
            <person name="Meneus L."/>
            <person name="Mihai O."/>
            <person name="Mihalev A."/>
            <person name="Mihova T."/>
            <person name="Mittelman R."/>
            <person name="Mlenga V."/>
            <person name="Montmayeur A."/>
            <person name="Mulrain L."/>
            <person name="Navidi A."/>
            <person name="Naylor J."/>
            <person name="Negash T."/>
            <person name="Nguyen T."/>
            <person name="Nguyen N."/>
            <person name="Nicol R."/>
            <person name="Norbu C."/>
            <person name="Norbu N."/>
            <person name="Novod N."/>
            <person name="O'Neill B."/>
            <person name="Osman S."/>
            <person name="Markiewicz E."/>
            <person name="Oyono O.L."/>
            <person name="Patti C."/>
            <person name="Phunkhang P."/>
            <person name="Pierre F."/>
            <person name="Priest M."/>
            <person name="Raghuraman S."/>
            <person name="Rege F."/>
            <person name="Reyes R."/>
            <person name="Rise C."/>
            <person name="Rogov P."/>
            <person name="Ross K."/>
            <person name="Ryan E."/>
            <person name="Settipalli S."/>
            <person name="Shea T."/>
            <person name="Sherpa N."/>
            <person name="Shi L."/>
            <person name="Shih D."/>
            <person name="Sparrow T."/>
            <person name="Spaulding J."/>
            <person name="Stalker J."/>
            <person name="Stange-Thomann N."/>
            <person name="Stavropoulos S."/>
            <person name="Stone C."/>
            <person name="Strader C."/>
            <person name="Tesfaye S."/>
            <person name="Thomson T."/>
            <person name="Thoulutsang Y."/>
            <person name="Thoulutsang D."/>
            <person name="Topham K."/>
            <person name="Topping I."/>
            <person name="Tsamla T."/>
            <person name="Vassiliev H."/>
            <person name="Vo A."/>
            <person name="Wangchuk T."/>
            <person name="Wangdi T."/>
            <person name="Weiand M."/>
            <person name="Wilkinson J."/>
            <person name="Wilson A."/>
            <person name="Yadav S."/>
            <person name="Young G."/>
            <person name="Yu Q."/>
            <person name="Zembek L."/>
            <person name="Zhong D."/>
            <person name="Zimmer A."/>
            <person name="Zwirko Z."/>
            <person name="Jaffe D.B."/>
            <person name="Alvarez P."/>
            <person name="Brockman W."/>
            <person name="Butler J."/>
            <person name="Chin C."/>
            <person name="Gnerre S."/>
            <person name="Grabherr M."/>
            <person name="Kleber M."/>
            <person name="Mauceli E."/>
            <person name="MacCallum I."/>
        </authorList>
    </citation>
    <scope>NUCLEOTIDE SEQUENCE [LARGE SCALE GENOMIC DNA]</scope>
    <source>
        <strain evidence="3">white501</strain>
    </source>
</reference>
<keyword evidence="3" id="KW-1185">Reference proteome</keyword>
<evidence type="ECO:0000313" key="3">
    <source>
        <dbReference type="Proteomes" id="UP000000304"/>
    </source>
</evidence>
<feature type="region of interest" description="Disordered" evidence="1">
    <location>
        <begin position="30"/>
        <end position="85"/>
    </location>
</feature>
<proteinExistence type="predicted"/>
<accession>B4Q477</accession>
<name>B4Q477_DROSI</name>